<sequence length="106" mass="11498">MLTDQATLMDRAVVRALADPLRLRILELLAGEQLCTCHLVDELGATQTNVSNHLRVLREAGLVVSEQAGRYTYHRAVPEPLERLSAGLAGLASRARLAVAVKRPCG</sequence>
<dbReference type="InterPro" id="IPR036388">
    <property type="entry name" value="WH-like_DNA-bd_sf"/>
</dbReference>
<dbReference type="PANTHER" id="PTHR33154">
    <property type="entry name" value="TRANSCRIPTIONAL REGULATOR, ARSR FAMILY"/>
    <property type="match status" value="1"/>
</dbReference>
<dbReference type="InterPro" id="IPR001845">
    <property type="entry name" value="HTH_ArsR_DNA-bd_dom"/>
</dbReference>
<dbReference type="PROSITE" id="PS50987">
    <property type="entry name" value="HTH_ARSR_2"/>
    <property type="match status" value="1"/>
</dbReference>
<dbReference type="EMBL" id="BAAAVV010000002">
    <property type="protein sequence ID" value="GAA3159055.1"/>
    <property type="molecule type" value="Genomic_DNA"/>
</dbReference>
<organism evidence="5 6">
    <name type="scientific">Blastococcus jejuensis</name>
    <dbReference type="NCBI Taxonomy" id="351224"/>
    <lineage>
        <taxon>Bacteria</taxon>
        <taxon>Bacillati</taxon>
        <taxon>Actinomycetota</taxon>
        <taxon>Actinomycetes</taxon>
        <taxon>Geodermatophilales</taxon>
        <taxon>Geodermatophilaceae</taxon>
        <taxon>Blastococcus</taxon>
    </lineage>
</organism>
<evidence type="ECO:0000256" key="1">
    <source>
        <dbReference type="ARBA" id="ARBA00023015"/>
    </source>
</evidence>
<dbReference type="Pfam" id="PF01022">
    <property type="entry name" value="HTH_5"/>
    <property type="match status" value="1"/>
</dbReference>
<dbReference type="InterPro" id="IPR051081">
    <property type="entry name" value="HTH_MetalResp_TranReg"/>
</dbReference>
<evidence type="ECO:0000313" key="5">
    <source>
        <dbReference type="EMBL" id="GAA3159055.1"/>
    </source>
</evidence>
<dbReference type="CDD" id="cd00090">
    <property type="entry name" value="HTH_ARSR"/>
    <property type="match status" value="1"/>
</dbReference>
<dbReference type="InterPro" id="IPR036390">
    <property type="entry name" value="WH_DNA-bd_sf"/>
</dbReference>
<evidence type="ECO:0000256" key="3">
    <source>
        <dbReference type="ARBA" id="ARBA00023163"/>
    </source>
</evidence>
<dbReference type="Gene3D" id="1.10.10.10">
    <property type="entry name" value="Winged helix-like DNA-binding domain superfamily/Winged helix DNA-binding domain"/>
    <property type="match status" value="1"/>
</dbReference>
<keyword evidence="3" id="KW-0804">Transcription</keyword>
<dbReference type="SMART" id="SM00418">
    <property type="entry name" value="HTH_ARSR"/>
    <property type="match status" value="1"/>
</dbReference>
<gene>
    <name evidence="5" type="ORF">GCM10010531_08040</name>
</gene>
<name>A0ABP6NVB9_9ACTN</name>
<evidence type="ECO:0000313" key="6">
    <source>
        <dbReference type="Proteomes" id="UP001499924"/>
    </source>
</evidence>
<evidence type="ECO:0000259" key="4">
    <source>
        <dbReference type="PROSITE" id="PS50987"/>
    </source>
</evidence>
<dbReference type="PANTHER" id="PTHR33154:SF18">
    <property type="entry name" value="ARSENICAL RESISTANCE OPERON REPRESSOR"/>
    <property type="match status" value="1"/>
</dbReference>
<dbReference type="PRINTS" id="PR00778">
    <property type="entry name" value="HTHARSR"/>
</dbReference>
<keyword evidence="2" id="KW-0238">DNA-binding</keyword>
<reference evidence="6" key="1">
    <citation type="journal article" date="2019" name="Int. J. Syst. Evol. Microbiol.">
        <title>The Global Catalogue of Microorganisms (GCM) 10K type strain sequencing project: providing services to taxonomists for standard genome sequencing and annotation.</title>
        <authorList>
            <consortium name="The Broad Institute Genomics Platform"/>
            <consortium name="The Broad Institute Genome Sequencing Center for Infectious Disease"/>
            <person name="Wu L."/>
            <person name="Ma J."/>
        </authorList>
    </citation>
    <scope>NUCLEOTIDE SEQUENCE [LARGE SCALE GENOMIC DNA]</scope>
    <source>
        <strain evidence="6">JCM 15614</strain>
    </source>
</reference>
<comment type="caution">
    <text evidence="5">The sequence shown here is derived from an EMBL/GenBank/DDBJ whole genome shotgun (WGS) entry which is preliminary data.</text>
</comment>
<dbReference type="NCBIfam" id="NF033788">
    <property type="entry name" value="HTH_metalloreg"/>
    <property type="match status" value="1"/>
</dbReference>
<keyword evidence="6" id="KW-1185">Reference proteome</keyword>
<proteinExistence type="predicted"/>
<accession>A0ABP6NVB9</accession>
<evidence type="ECO:0000256" key="2">
    <source>
        <dbReference type="ARBA" id="ARBA00023125"/>
    </source>
</evidence>
<keyword evidence="1" id="KW-0805">Transcription regulation</keyword>
<protein>
    <submittedName>
        <fullName evidence="5">Metalloregulator ArsR/SmtB family transcription factor</fullName>
    </submittedName>
</protein>
<dbReference type="InterPro" id="IPR011991">
    <property type="entry name" value="ArsR-like_HTH"/>
</dbReference>
<feature type="domain" description="HTH arsR-type" evidence="4">
    <location>
        <begin position="2"/>
        <end position="96"/>
    </location>
</feature>
<dbReference type="SUPFAM" id="SSF46785">
    <property type="entry name" value="Winged helix' DNA-binding domain"/>
    <property type="match status" value="1"/>
</dbReference>
<dbReference type="Proteomes" id="UP001499924">
    <property type="component" value="Unassembled WGS sequence"/>
</dbReference>